<feature type="region of interest" description="Disordered" evidence="6">
    <location>
        <begin position="206"/>
        <end position="226"/>
    </location>
</feature>
<dbReference type="InterPro" id="IPR051841">
    <property type="entry name" value="MT-Golgi_org_protein"/>
</dbReference>
<dbReference type="InterPro" id="IPR000237">
    <property type="entry name" value="GRIP_dom"/>
</dbReference>
<feature type="coiled-coil region" evidence="5">
    <location>
        <begin position="1276"/>
        <end position="1303"/>
    </location>
</feature>
<dbReference type="GO" id="GO:0005794">
    <property type="term" value="C:Golgi apparatus"/>
    <property type="evidence" value="ECO:0007669"/>
    <property type="project" value="TreeGrafter"/>
</dbReference>
<feature type="compositionally biased region" description="Polar residues" evidence="6">
    <location>
        <begin position="1461"/>
        <end position="1476"/>
    </location>
</feature>
<feature type="coiled-coil region" evidence="5">
    <location>
        <begin position="1570"/>
        <end position="1597"/>
    </location>
</feature>
<dbReference type="FunFam" id="1.10.220.60:FF:000003">
    <property type="entry name" value="GRIP and coiled-coil domain-containing protein 2"/>
    <property type="match status" value="1"/>
</dbReference>
<evidence type="ECO:0000256" key="1">
    <source>
        <dbReference type="ARBA" id="ARBA00004496"/>
    </source>
</evidence>
<feature type="compositionally biased region" description="Polar residues" evidence="6">
    <location>
        <begin position="1317"/>
        <end position="1328"/>
    </location>
</feature>
<dbReference type="GO" id="GO:0034499">
    <property type="term" value="P:late endosome to Golgi transport"/>
    <property type="evidence" value="ECO:0007669"/>
    <property type="project" value="TreeGrafter"/>
</dbReference>
<feature type="region of interest" description="Disordered" evidence="6">
    <location>
        <begin position="1461"/>
        <end position="1485"/>
    </location>
</feature>
<dbReference type="Gene3D" id="1.10.220.60">
    <property type="entry name" value="GRIP domain"/>
    <property type="match status" value="1"/>
</dbReference>
<sequence length="1670" mass="190201">MEENSAEMVASPPGSGAGKSKLDTLSKEDLIKFAKKQIAVMQKVKSRCADLEKEVDALKAKSNSSTDDTIIQELTERMDAVLLEKAETQQNLVLLRKDNEKAKKQAQDALEKAALLQEKLDQINAEHMKEVENWKQTVDVSHAKHKEEVERLVKLLKETEESKQREGLQRQEADRSLKAELERVQQSCEDKLSSLQQELEVASEERRAEMEQLKEDHRAALSESQKEVERLREDLLRMGKAHEEEVRELTEQLEASAADFEMERERLLLLQDELTEQLAQKDSYLHDVQEEEEEPGRAGEQEAGRTAGASEASGRDDGDDEEGRLRLSLEDLQSQHTMLQEELTYLNNVKTELESELQQAREEFQLEKEELEFKINELQMCKEDGETAETKGSEMIQACGNCETAFSQHEEEIKTLKELHKAEVAELEKELLIRAEKEKEKMMHEVQALKERCDRLSVERNSAIDEYEATKEILRNLELELGEKTGDFVKQYNAMKEQAALAVQELQQKLKAVHSERDRLLEQIRGLELVIEESQQKEKAVEDLEGSLGALRKKNGDILSLLQQKESAVLELEERLTALSSEKQAVQSLLENAKEEITKIREEHTAEQEKTSALELSLRGFTQSNAELQQKLEVSEGSLAAALAERERIEQQAAALESRLSEAAAEKEQQSSELTALKEEVAELRKKEELLQEDIKHLRSEDLKTSSEEVVELTKQLQSVSGERDALKTAVEAKQGQLCEVRRRILELLDQRAGEHETGDIPALVESLLAKVLQEKQELLSQGEERAAQLTEEVERVKDQGDQREAELQARVEELGQERSLLKASLDEVLADTEALQRDLAEMKNANEKIRAENQELLAQIAEAAEKLQAKENEGLSDTGDKPSGESTGEMEDLRQLLEEKESLLSKLQEDIALLQKTKDESAATEDSSVMELTEKIGVLQKENKEKEEKMNKIKAVAVKAKKELDVSRKEVQSLKEEVEALKEERDRVSSSVKDIIHGAEGYKNLLADYDRQTEQLDKEKERAEGAERQIGDLTKRLQAAVLQHEQLTSEREDLMARLETLQSSVRHLEAQALEMQKLKSVLEKDLEGERLLKEQKIKDHSAAVREVEELQAQLRRQKQQLQQTAQELEQLRKDAQQSTLMDMEMADYERLVKELNQKLVDKESRIEELGAEIQTQKKKEEALQEEIVSLKSLVSQGEEKASKMKQLLVKTKKDLADAKKQEAAQMVLQASLKGELEAHQQQVEDYKIQCCDLTAERHRLQEQLRAVTEQQQRAATSFQHRLTALQEECNTAKAELASTTSEFESYKVRVHNVLKQQKNKSAAQNDSDVSKQEREHMESLVEQLKGRLQDTQQSLQTSCAELQQLQVEHDTLLERHNKILQETVVKEAELRERLITLQSENMALKSEHAQTVSQLTAQADVLRGSFREQVRHLQDEHRNTVETLQQQMSRLEAQLFQMQRETSVTSAAPAQQVRKTPQERKPTELPLFELQSMAREEGEGMETTETESVSSAGTPLPSLEQLLTSPDPKQEPFVWQVEPTKEELIQKLSTATRSMEHMNGLLHETEATNAILMEQITLLKSELRRLERNQEREKSVANLEYLKNVLLQFIFLKSGSERQALLPVIHTMLQLSPEEKSKLAAIAQGDEEVAAGSRGSGWTSYLHSWSGIR</sequence>
<keyword evidence="4 5" id="KW-0175">Coiled coil</keyword>
<dbReference type="InterPro" id="IPR032023">
    <property type="entry name" value="GCC2_Rab_bind"/>
</dbReference>
<dbReference type="OrthoDB" id="1926336at2759"/>
<feature type="region of interest" description="Disordered" evidence="6">
    <location>
        <begin position="1317"/>
        <end position="1340"/>
    </location>
</feature>
<keyword evidence="2" id="KW-0963">Cytoplasm</keyword>
<evidence type="ECO:0000256" key="6">
    <source>
        <dbReference type="SAM" id="MobiDB-lite"/>
    </source>
</evidence>
<dbReference type="PANTHER" id="PTHR18902">
    <property type="entry name" value="NUCLEAR MITOTIC APPARATUS PROTEIN 1-RELATED"/>
    <property type="match status" value="1"/>
</dbReference>
<keyword evidence="3" id="KW-0597">Phosphoprotein</keyword>
<evidence type="ECO:0000256" key="4">
    <source>
        <dbReference type="ARBA" id="ARBA00023054"/>
    </source>
</evidence>
<reference evidence="8" key="1">
    <citation type="submission" date="2021-01" db="EMBL/GenBank/DDBJ databases">
        <authorList>
            <person name="Zahm M."/>
            <person name="Roques C."/>
            <person name="Cabau C."/>
            <person name="Klopp C."/>
            <person name="Donnadieu C."/>
            <person name="Jouanno E."/>
            <person name="Lampietro C."/>
            <person name="Louis A."/>
            <person name="Herpin A."/>
            <person name="Echchiki A."/>
            <person name="Berthelot C."/>
            <person name="Parey E."/>
            <person name="Roest-Crollius H."/>
            <person name="Braasch I."/>
            <person name="Postlethwait J."/>
            <person name="Bobe J."/>
            <person name="Montfort J."/>
            <person name="Bouchez O."/>
            <person name="Begum T."/>
            <person name="Mejri S."/>
            <person name="Adams A."/>
            <person name="Chen W.-J."/>
            <person name="Guiguen Y."/>
        </authorList>
    </citation>
    <scope>NUCLEOTIDE SEQUENCE</scope>
    <source>
        <strain evidence="8">YG-15Mar2019-1</strain>
        <tissue evidence="8">Brain</tissue>
    </source>
</reference>
<feature type="coiled-coil region" evidence="5">
    <location>
        <begin position="329"/>
        <end position="381"/>
    </location>
</feature>
<feature type="region of interest" description="Disordered" evidence="6">
    <location>
        <begin position="1"/>
        <end position="22"/>
    </location>
</feature>
<feature type="compositionally biased region" description="Basic and acidic residues" evidence="6">
    <location>
        <begin position="1329"/>
        <end position="1340"/>
    </location>
</feature>
<feature type="compositionally biased region" description="Basic and acidic residues" evidence="6">
    <location>
        <begin position="871"/>
        <end position="884"/>
    </location>
</feature>
<dbReference type="PANTHER" id="PTHR18902:SF25">
    <property type="entry name" value="GRIP AND COILED-COIL DOMAIN-CONTAINING PROTEIN 2"/>
    <property type="match status" value="1"/>
</dbReference>
<feature type="region of interest" description="Disordered" evidence="6">
    <location>
        <begin position="287"/>
        <end position="326"/>
    </location>
</feature>
<organism evidence="8 9">
    <name type="scientific">Megalops atlanticus</name>
    <name type="common">Tarpon</name>
    <name type="synonym">Clupea gigantea</name>
    <dbReference type="NCBI Taxonomy" id="7932"/>
    <lineage>
        <taxon>Eukaryota</taxon>
        <taxon>Metazoa</taxon>
        <taxon>Chordata</taxon>
        <taxon>Craniata</taxon>
        <taxon>Vertebrata</taxon>
        <taxon>Euteleostomi</taxon>
        <taxon>Actinopterygii</taxon>
        <taxon>Neopterygii</taxon>
        <taxon>Teleostei</taxon>
        <taxon>Elopiformes</taxon>
        <taxon>Megalopidae</taxon>
        <taxon>Megalops</taxon>
    </lineage>
</organism>
<dbReference type="Pfam" id="PF01465">
    <property type="entry name" value="GRIP"/>
    <property type="match status" value="1"/>
</dbReference>
<dbReference type="SMART" id="SM00755">
    <property type="entry name" value="Grip"/>
    <property type="match status" value="1"/>
</dbReference>
<dbReference type="PROSITE" id="PS50913">
    <property type="entry name" value="GRIP"/>
    <property type="match status" value="1"/>
</dbReference>
<evidence type="ECO:0000313" key="9">
    <source>
        <dbReference type="Proteomes" id="UP001046870"/>
    </source>
</evidence>
<evidence type="ECO:0000259" key="7">
    <source>
        <dbReference type="PROSITE" id="PS50913"/>
    </source>
</evidence>
<gene>
    <name evidence="8" type="ORF">MATL_G00150310</name>
</gene>
<accession>A0A9D3PUU0</accession>
<name>A0A9D3PUU0_MEGAT</name>
<evidence type="ECO:0000256" key="5">
    <source>
        <dbReference type="SAM" id="Coils"/>
    </source>
</evidence>
<dbReference type="Pfam" id="PF16704">
    <property type="entry name" value="Rab_bind"/>
    <property type="match status" value="1"/>
</dbReference>
<feature type="domain" description="GRIP" evidence="7">
    <location>
        <begin position="1593"/>
        <end position="1643"/>
    </location>
</feature>
<dbReference type="EMBL" id="JAFDVH010000012">
    <property type="protein sequence ID" value="KAG7467150.1"/>
    <property type="molecule type" value="Genomic_DNA"/>
</dbReference>
<feature type="coiled-coil region" evidence="5">
    <location>
        <begin position="410"/>
        <end position="701"/>
    </location>
</feature>
<proteinExistence type="predicted"/>
<feature type="region of interest" description="Disordered" evidence="6">
    <location>
        <begin position="1497"/>
        <end position="1516"/>
    </location>
</feature>
<evidence type="ECO:0000256" key="2">
    <source>
        <dbReference type="ARBA" id="ARBA00022490"/>
    </source>
</evidence>
<protein>
    <recommendedName>
        <fullName evidence="7">GRIP domain-containing protein</fullName>
    </recommendedName>
</protein>
<evidence type="ECO:0000313" key="8">
    <source>
        <dbReference type="EMBL" id="KAG7467150.1"/>
    </source>
</evidence>
<evidence type="ECO:0000256" key="3">
    <source>
        <dbReference type="ARBA" id="ARBA00022553"/>
    </source>
</evidence>
<keyword evidence="9" id="KW-1185">Reference proteome</keyword>
<comment type="subcellular location">
    <subcellularLocation>
        <location evidence="1">Cytoplasm</location>
    </subcellularLocation>
</comment>
<dbReference type="Proteomes" id="UP001046870">
    <property type="component" value="Chromosome 12"/>
</dbReference>
<feature type="region of interest" description="Disordered" evidence="6">
    <location>
        <begin position="871"/>
        <end position="900"/>
    </location>
</feature>
<comment type="caution">
    <text evidence="8">The sequence shown here is derived from an EMBL/GenBank/DDBJ whole genome shotgun (WGS) entry which is preliminary data.</text>
</comment>